<evidence type="ECO:0000313" key="1">
    <source>
        <dbReference type="EMBL" id="SOB80486.1"/>
    </source>
</evidence>
<protein>
    <submittedName>
        <fullName evidence="1">Uncharacterized protein</fullName>
    </submittedName>
</protein>
<keyword evidence="2" id="KW-1185">Reference proteome</keyword>
<proteinExistence type="predicted"/>
<dbReference type="EMBL" id="OBMI01000001">
    <property type="protein sequence ID" value="SOB80486.1"/>
    <property type="molecule type" value="Genomic_DNA"/>
</dbReference>
<dbReference type="RefSeq" id="WP_097062898.1">
    <property type="nucleotide sequence ID" value="NZ_OBMI01000001.1"/>
</dbReference>
<name>A0A285QF64_9SPHN</name>
<sequence>MRVAAVGALVLVGAAPVERVIVVGRPVATTINGVAGTLLVDPGAPSMPIVSRAYADRLALKPGMFTIRWLIGPVVLPVTTAVERINLGRGEQKRRIGWVERPYRDDVDGAVGPGGLPDNVVRFTLRAPQAGERTVTLPMLDAGGLLGGSVGLFARIDVEGEPVRIRFDLNQPHTLTNAGMALTLARVHAGTLAEARRSVPIVFGVVRPVRTMTLARPLAVGPLSITRLDVRTGDFGNADGIASTTAAADPDEIVVEAKGKRDRSRDRITLGSDALARCSAIVFDKPAKQVRLTCA</sequence>
<organism evidence="1 2">
    <name type="scientific">Sphingomonas guangdongensis</name>
    <dbReference type="NCBI Taxonomy" id="1141890"/>
    <lineage>
        <taxon>Bacteria</taxon>
        <taxon>Pseudomonadati</taxon>
        <taxon>Pseudomonadota</taxon>
        <taxon>Alphaproteobacteria</taxon>
        <taxon>Sphingomonadales</taxon>
        <taxon>Sphingomonadaceae</taxon>
        <taxon>Sphingomonas</taxon>
    </lineage>
</organism>
<dbReference type="Proteomes" id="UP000219494">
    <property type="component" value="Unassembled WGS sequence"/>
</dbReference>
<reference evidence="1 2" key="1">
    <citation type="submission" date="2017-07" db="EMBL/GenBank/DDBJ databases">
        <authorList>
            <person name="Sun Z.S."/>
            <person name="Albrecht U."/>
            <person name="Echele G."/>
            <person name="Lee C.C."/>
        </authorList>
    </citation>
    <scope>NUCLEOTIDE SEQUENCE [LARGE SCALE GENOMIC DNA]</scope>
    <source>
        <strain evidence="1 2">CGMCC 1.12672</strain>
    </source>
</reference>
<dbReference type="OrthoDB" id="8478659at2"/>
<accession>A0A285QF64</accession>
<evidence type="ECO:0000313" key="2">
    <source>
        <dbReference type="Proteomes" id="UP000219494"/>
    </source>
</evidence>
<dbReference type="AlphaFoldDB" id="A0A285QF64"/>
<gene>
    <name evidence="1" type="ORF">SAMN06297144_1085</name>
</gene>